<protein>
    <submittedName>
        <fullName evidence="1">Uncharacterized protein</fullName>
    </submittedName>
</protein>
<organism evidence="1 2">
    <name type="scientific">Hyaloperonospora arabidopsidis (strain Emoy2)</name>
    <name type="common">Downy mildew agent</name>
    <name type="synonym">Peronospora arabidopsidis</name>
    <dbReference type="NCBI Taxonomy" id="559515"/>
    <lineage>
        <taxon>Eukaryota</taxon>
        <taxon>Sar</taxon>
        <taxon>Stramenopiles</taxon>
        <taxon>Oomycota</taxon>
        <taxon>Peronosporomycetes</taxon>
        <taxon>Peronosporales</taxon>
        <taxon>Peronosporaceae</taxon>
        <taxon>Hyaloperonospora</taxon>
    </lineage>
</organism>
<dbReference type="HOGENOM" id="CLU_2946602_0_0_1"/>
<dbReference type="EnsemblProtists" id="HpaT808937">
    <property type="protein sequence ID" value="HpaP808937"/>
    <property type="gene ID" value="HpaG808937"/>
</dbReference>
<proteinExistence type="predicted"/>
<dbReference type="Proteomes" id="UP000011713">
    <property type="component" value="Unassembled WGS sequence"/>
</dbReference>
<dbReference type="AlphaFoldDB" id="M4BR98"/>
<dbReference type="EMBL" id="JH598628">
    <property type="status" value="NOT_ANNOTATED_CDS"/>
    <property type="molecule type" value="Genomic_DNA"/>
</dbReference>
<evidence type="ECO:0000313" key="2">
    <source>
        <dbReference type="Proteomes" id="UP000011713"/>
    </source>
</evidence>
<name>M4BR98_HYAAE</name>
<accession>M4BR98</accession>
<keyword evidence="2" id="KW-1185">Reference proteome</keyword>
<dbReference type="VEuPathDB" id="FungiDB:HpaG808937"/>
<reference evidence="1" key="2">
    <citation type="submission" date="2015-06" db="UniProtKB">
        <authorList>
            <consortium name="EnsemblProtists"/>
        </authorList>
    </citation>
    <scope>IDENTIFICATION</scope>
    <source>
        <strain evidence="1">Emoy2</strain>
    </source>
</reference>
<evidence type="ECO:0000313" key="1">
    <source>
        <dbReference type="EnsemblProtists" id="HpaP808937"/>
    </source>
</evidence>
<dbReference type="InParanoid" id="M4BR98"/>
<sequence length="60" mass="6898">MSGLNPAFLRDEWWYNLKVTTLATLLRIAILSVSSHKFYGFTAFDRIFPDTDCHGHPTPK</sequence>
<reference evidence="2" key="1">
    <citation type="journal article" date="2010" name="Science">
        <title>Signatures of adaptation to obligate biotrophy in the Hyaloperonospora arabidopsidis genome.</title>
        <authorList>
            <person name="Baxter L."/>
            <person name="Tripathy S."/>
            <person name="Ishaque N."/>
            <person name="Boot N."/>
            <person name="Cabral A."/>
            <person name="Kemen E."/>
            <person name="Thines M."/>
            <person name="Ah-Fong A."/>
            <person name="Anderson R."/>
            <person name="Badejoko W."/>
            <person name="Bittner-Eddy P."/>
            <person name="Boore J.L."/>
            <person name="Chibucos M.C."/>
            <person name="Coates M."/>
            <person name="Dehal P."/>
            <person name="Delehaunty K."/>
            <person name="Dong S."/>
            <person name="Downton P."/>
            <person name="Dumas B."/>
            <person name="Fabro G."/>
            <person name="Fronick C."/>
            <person name="Fuerstenberg S.I."/>
            <person name="Fulton L."/>
            <person name="Gaulin E."/>
            <person name="Govers F."/>
            <person name="Hughes L."/>
            <person name="Humphray S."/>
            <person name="Jiang R.H."/>
            <person name="Judelson H."/>
            <person name="Kamoun S."/>
            <person name="Kyung K."/>
            <person name="Meijer H."/>
            <person name="Minx P."/>
            <person name="Morris P."/>
            <person name="Nelson J."/>
            <person name="Phuntumart V."/>
            <person name="Qutob D."/>
            <person name="Rehmany A."/>
            <person name="Rougon-Cardoso A."/>
            <person name="Ryden P."/>
            <person name="Torto-Alalibo T."/>
            <person name="Studholme D."/>
            <person name="Wang Y."/>
            <person name="Win J."/>
            <person name="Wood J."/>
            <person name="Clifton S.W."/>
            <person name="Rogers J."/>
            <person name="Van den Ackerveken G."/>
            <person name="Jones J.D."/>
            <person name="McDowell J.M."/>
            <person name="Beynon J."/>
            <person name="Tyler B.M."/>
        </authorList>
    </citation>
    <scope>NUCLEOTIDE SEQUENCE [LARGE SCALE GENOMIC DNA]</scope>
    <source>
        <strain evidence="2">Emoy2</strain>
    </source>
</reference>